<evidence type="ECO:0000256" key="1">
    <source>
        <dbReference type="SAM" id="MobiDB-lite"/>
    </source>
</evidence>
<reference evidence="2" key="1">
    <citation type="submission" date="2022-01" db="EMBL/GenBank/DDBJ databases">
        <authorList>
            <person name="King R."/>
        </authorList>
    </citation>
    <scope>NUCLEOTIDE SEQUENCE</scope>
</reference>
<accession>A0A9P0EAE6</accession>
<dbReference type="OrthoDB" id="6626045at2759"/>
<dbReference type="Proteomes" id="UP001152798">
    <property type="component" value="Chromosome 1"/>
</dbReference>
<feature type="compositionally biased region" description="Basic and acidic residues" evidence="1">
    <location>
        <begin position="97"/>
        <end position="110"/>
    </location>
</feature>
<evidence type="ECO:0000313" key="2">
    <source>
        <dbReference type="EMBL" id="CAH1391512.1"/>
    </source>
</evidence>
<feature type="region of interest" description="Disordered" evidence="1">
    <location>
        <begin position="26"/>
        <end position="57"/>
    </location>
</feature>
<keyword evidence="3" id="KW-1185">Reference proteome</keyword>
<evidence type="ECO:0000313" key="3">
    <source>
        <dbReference type="Proteomes" id="UP001152798"/>
    </source>
</evidence>
<organism evidence="2 3">
    <name type="scientific">Nezara viridula</name>
    <name type="common">Southern green stink bug</name>
    <name type="synonym">Cimex viridulus</name>
    <dbReference type="NCBI Taxonomy" id="85310"/>
    <lineage>
        <taxon>Eukaryota</taxon>
        <taxon>Metazoa</taxon>
        <taxon>Ecdysozoa</taxon>
        <taxon>Arthropoda</taxon>
        <taxon>Hexapoda</taxon>
        <taxon>Insecta</taxon>
        <taxon>Pterygota</taxon>
        <taxon>Neoptera</taxon>
        <taxon>Paraneoptera</taxon>
        <taxon>Hemiptera</taxon>
        <taxon>Heteroptera</taxon>
        <taxon>Panheteroptera</taxon>
        <taxon>Pentatomomorpha</taxon>
        <taxon>Pentatomoidea</taxon>
        <taxon>Pentatomidae</taxon>
        <taxon>Pentatominae</taxon>
        <taxon>Nezara</taxon>
    </lineage>
</organism>
<name>A0A9P0EAE6_NEZVI</name>
<sequence>MIHRSKKVTKSINDVKNNCIKQMKISPNKSKSLRSKIDPAYPPLSKPALRKENDPGQTKKIKLTDTALRDVRHLSETDLISNSTAVFKKLTSHSKQKKESFVNNKNKESDTNLTPKLSQVLDGLMEKLVEMRNNYEESLQTVKSLGDLMEEISTDFKALSRAMNDNVYLLHHNTIQKFHALENRERKMFKNYHVIEYMVNKFGDELEKTRKNLNVIHSKQ</sequence>
<dbReference type="AlphaFoldDB" id="A0A9P0EAE6"/>
<protein>
    <submittedName>
        <fullName evidence="2">Uncharacterized protein</fullName>
    </submittedName>
</protein>
<proteinExistence type="predicted"/>
<dbReference type="EMBL" id="OV725077">
    <property type="protein sequence ID" value="CAH1391512.1"/>
    <property type="molecule type" value="Genomic_DNA"/>
</dbReference>
<feature type="region of interest" description="Disordered" evidence="1">
    <location>
        <begin position="93"/>
        <end position="112"/>
    </location>
</feature>
<gene>
    <name evidence="2" type="ORF">NEZAVI_LOCUS2523</name>
</gene>